<reference evidence="2" key="1">
    <citation type="submission" date="2021-11" db="EMBL/GenBank/DDBJ databases">
        <title>BS-T2-15 a new species belonging to the Comamonadaceae family isolated from the soil of a French oak forest.</title>
        <authorList>
            <person name="Mieszkin S."/>
            <person name="Alain K."/>
        </authorList>
    </citation>
    <scope>NUCLEOTIDE SEQUENCE</scope>
    <source>
        <strain evidence="2">BS-T2-15</strain>
    </source>
</reference>
<protein>
    <submittedName>
        <fullName evidence="2">Uncharacterized protein</fullName>
    </submittedName>
</protein>
<proteinExistence type="predicted"/>
<accession>A0A9X1YHA7</accession>
<name>A0A9X1YHA7_9BURK</name>
<feature type="region of interest" description="Disordered" evidence="1">
    <location>
        <begin position="1"/>
        <end position="21"/>
    </location>
</feature>
<dbReference type="EMBL" id="JAJLJH010000001">
    <property type="protein sequence ID" value="MCK9684865.1"/>
    <property type="molecule type" value="Genomic_DNA"/>
</dbReference>
<evidence type="ECO:0000313" key="2">
    <source>
        <dbReference type="EMBL" id="MCK9684865.1"/>
    </source>
</evidence>
<comment type="caution">
    <text evidence="2">The sequence shown here is derived from an EMBL/GenBank/DDBJ whole genome shotgun (WGS) entry which is preliminary data.</text>
</comment>
<evidence type="ECO:0000256" key="1">
    <source>
        <dbReference type="SAM" id="MobiDB-lite"/>
    </source>
</evidence>
<evidence type="ECO:0000313" key="3">
    <source>
        <dbReference type="Proteomes" id="UP001139353"/>
    </source>
</evidence>
<organism evidence="2 3">
    <name type="scientific">Scleromatobacter humisilvae</name>
    <dbReference type="NCBI Taxonomy" id="2897159"/>
    <lineage>
        <taxon>Bacteria</taxon>
        <taxon>Pseudomonadati</taxon>
        <taxon>Pseudomonadota</taxon>
        <taxon>Betaproteobacteria</taxon>
        <taxon>Burkholderiales</taxon>
        <taxon>Sphaerotilaceae</taxon>
        <taxon>Scleromatobacter</taxon>
    </lineage>
</organism>
<keyword evidence="3" id="KW-1185">Reference proteome</keyword>
<gene>
    <name evidence="2" type="ORF">LPC04_03995</name>
</gene>
<dbReference type="Proteomes" id="UP001139353">
    <property type="component" value="Unassembled WGS sequence"/>
</dbReference>
<dbReference type="AlphaFoldDB" id="A0A9X1YHA7"/>
<dbReference type="RefSeq" id="WP_275680887.1">
    <property type="nucleotide sequence ID" value="NZ_JAJLJH010000001.1"/>
</dbReference>
<sequence length="55" mass="5766">MDNFSAGQGHDAKLEPGATLSIGDPFDLHADDNLGDEAAFPSTWQHLASGDVPND</sequence>